<dbReference type="AlphaFoldDB" id="A0A0R3SZN6"/>
<accession>A0A0R3SZN6</accession>
<proteinExistence type="predicted"/>
<organism evidence="1">
    <name type="scientific">Hymenolepis diminuta</name>
    <name type="common">Rat tapeworm</name>
    <dbReference type="NCBI Taxonomy" id="6216"/>
    <lineage>
        <taxon>Eukaryota</taxon>
        <taxon>Metazoa</taxon>
        <taxon>Spiralia</taxon>
        <taxon>Lophotrochozoa</taxon>
        <taxon>Platyhelminthes</taxon>
        <taxon>Cestoda</taxon>
        <taxon>Eucestoda</taxon>
        <taxon>Cyclophyllidea</taxon>
        <taxon>Hymenolepididae</taxon>
        <taxon>Hymenolepis</taxon>
    </lineage>
</organism>
<dbReference type="WBParaSite" id="HDID_0001123201-mRNA-1">
    <property type="protein sequence ID" value="HDID_0001123201-mRNA-1"/>
    <property type="gene ID" value="HDID_0001123201"/>
</dbReference>
<sequence length="85" mass="10041">LRRWGCRRGVGEVTWTGWNRVGSLGKCIRVMQECVVEEELAYETGELDWTWWNRVGALGKWVDWTVLYWTGLDWTGPSCNTWQME</sequence>
<reference evidence="1" key="1">
    <citation type="submission" date="2017-02" db="UniProtKB">
        <authorList>
            <consortium name="WormBaseParasite"/>
        </authorList>
    </citation>
    <scope>IDENTIFICATION</scope>
</reference>
<name>A0A0R3SZN6_HYMDI</name>
<protein>
    <submittedName>
        <fullName evidence="1">Polyprotein</fullName>
    </submittedName>
</protein>
<evidence type="ECO:0000313" key="1">
    <source>
        <dbReference type="WBParaSite" id="HDID_0001123201-mRNA-1"/>
    </source>
</evidence>